<dbReference type="PIRSF" id="PIRSF016379">
    <property type="entry name" value="ENT"/>
    <property type="match status" value="1"/>
</dbReference>
<dbReference type="GO" id="GO:0022857">
    <property type="term" value="F:transmembrane transporter activity"/>
    <property type="evidence" value="ECO:0007669"/>
    <property type="project" value="UniProtKB-ARBA"/>
</dbReference>
<evidence type="ECO:0000256" key="1">
    <source>
        <dbReference type="ARBA" id="ARBA00004141"/>
    </source>
</evidence>
<sequence length="414" mass="45450">MVNSEVTTRLQGKYAAIVVCWLLGNGCLFSWNSMLTIEDYYMYLFPKYHPPRVLTLVYQPFAVGTLAILAYNEAKLNTRTRNLFGYILFFISTLLVLILNLATSGKGGIGSFIGICALSGAFGVADAHVQGGMVGDLSYMKPEFIQSFLAGLAASGALTSGLRLITKAAFDNSKDGLRKGAILFFAISTFFELLCVVLYAFIFPKIPIVKYFRSKAASEGSKTVSADLAAGGIPTLPGEDKEYTKDTERKGNKQLLLENVDYALDLFLIYMLTLSIFPGFLSEDTGSHSLGTLYALLLIAMYNVWDLIGRYIPLLKCLKLESRKLITIAILSRFLVVPAFYFTAKYGDQGWMIMLTSFLGLSNGYLTVCVLTSAPKGYKGPEQNALGNLLVLFLLGGIFSGVTLDWLWLIGKGW</sequence>
<dbReference type="PANTHER" id="PTHR10332">
    <property type="entry name" value="EQUILIBRATIVE NUCLEOSIDE TRANSPORTER"/>
    <property type="match status" value="1"/>
</dbReference>
<evidence type="ECO:0000256" key="3">
    <source>
        <dbReference type="ARBA" id="ARBA00022448"/>
    </source>
</evidence>
<evidence type="ECO:0000313" key="9">
    <source>
        <dbReference type="Proteomes" id="UP001603857"/>
    </source>
</evidence>
<dbReference type="Pfam" id="PF01733">
    <property type="entry name" value="Nucleoside_tran"/>
    <property type="match status" value="1"/>
</dbReference>
<feature type="transmembrane region" description="Helical" evidence="7">
    <location>
        <begin position="12"/>
        <end position="31"/>
    </location>
</feature>
<dbReference type="InterPro" id="IPR002259">
    <property type="entry name" value="Eqnu_transpt"/>
</dbReference>
<feature type="transmembrane region" description="Helical" evidence="7">
    <location>
        <begin position="51"/>
        <end position="71"/>
    </location>
</feature>
<keyword evidence="3" id="KW-0813">Transport</keyword>
<evidence type="ECO:0000256" key="7">
    <source>
        <dbReference type="SAM" id="Phobius"/>
    </source>
</evidence>
<reference evidence="8 9" key="1">
    <citation type="submission" date="2024-08" db="EMBL/GenBank/DDBJ databases">
        <title>Insights into the chromosomal genome structure of Flemingia macrophylla.</title>
        <authorList>
            <person name="Ding Y."/>
            <person name="Zhao Y."/>
            <person name="Bi W."/>
            <person name="Wu M."/>
            <person name="Zhao G."/>
            <person name="Gong Y."/>
            <person name="Li W."/>
            <person name="Zhang P."/>
        </authorList>
    </citation>
    <scope>NUCLEOTIDE SEQUENCE [LARGE SCALE GENOMIC DNA]</scope>
    <source>
        <strain evidence="8">DYQJB</strain>
        <tissue evidence="8">Leaf</tissue>
    </source>
</reference>
<feature type="transmembrane region" description="Helical" evidence="7">
    <location>
        <begin position="386"/>
        <end position="409"/>
    </location>
</feature>
<feature type="transmembrane region" description="Helical" evidence="7">
    <location>
        <begin position="148"/>
        <end position="170"/>
    </location>
</feature>
<dbReference type="GO" id="GO:0015858">
    <property type="term" value="P:nucleoside transport"/>
    <property type="evidence" value="ECO:0007669"/>
    <property type="project" value="UniProtKB-ARBA"/>
</dbReference>
<evidence type="ECO:0000256" key="6">
    <source>
        <dbReference type="ARBA" id="ARBA00023136"/>
    </source>
</evidence>
<evidence type="ECO:0000256" key="5">
    <source>
        <dbReference type="ARBA" id="ARBA00022989"/>
    </source>
</evidence>
<keyword evidence="9" id="KW-1185">Reference proteome</keyword>
<accession>A0ABD1M7J6</accession>
<protein>
    <recommendedName>
        <fullName evidence="10">Equilibrative nucleoside transporter</fullName>
    </recommendedName>
</protein>
<feature type="transmembrane region" description="Helical" evidence="7">
    <location>
        <begin position="262"/>
        <end position="281"/>
    </location>
</feature>
<feature type="transmembrane region" description="Helical" evidence="7">
    <location>
        <begin position="182"/>
        <end position="203"/>
    </location>
</feature>
<comment type="caution">
    <text evidence="8">The sequence shown here is derived from an EMBL/GenBank/DDBJ whole genome shotgun (WGS) entry which is preliminary data.</text>
</comment>
<feature type="transmembrane region" description="Helical" evidence="7">
    <location>
        <begin position="325"/>
        <end position="344"/>
    </location>
</feature>
<comment type="subcellular location">
    <subcellularLocation>
        <location evidence="1">Membrane</location>
        <topology evidence="1">Multi-pass membrane protein</topology>
    </subcellularLocation>
</comment>
<evidence type="ECO:0000256" key="4">
    <source>
        <dbReference type="ARBA" id="ARBA00022692"/>
    </source>
</evidence>
<evidence type="ECO:0000256" key="2">
    <source>
        <dbReference type="ARBA" id="ARBA00007965"/>
    </source>
</evidence>
<evidence type="ECO:0008006" key="10">
    <source>
        <dbReference type="Google" id="ProtNLM"/>
    </source>
</evidence>
<gene>
    <name evidence="8" type="ORF">Fmac_019344</name>
</gene>
<dbReference type="AlphaFoldDB" id="A0ABD1M7J6"/>
<feature type="transmembrane region" description="Helical" evidence="7">
    <location>
        <begin position="293"/>
        <end position="313"/>
    </location>
</feature>
<dbReference type="Proteomes" id="UP001603857">
    <property type="component" value="Unassembled WGS sequence"/>
</dbReference>
<keyword evidence="6 7" id="KW-0472">Membrane</keyword>
<feature type="transmembrane region" description="Helical" evidence="7">
    <location>
        <begin position="350"/>
        <end position="374"/>
    </location>
</feature>
<evidence type="ECO:0000313" key="8">
    <source>
        <dbReference type="EMBL" id="KAL2331763.1"/>
    </source>
</evidence>
<feature type="transmembrane region" description="Helical" evidence="7">
    <location>
        <begin position="83"/>
        <end position="102"/>
    </location>
</feature>
<keyword evidence="5 7" id="KW-1133">Transmembrane helix</keyword>
<comment type="similarity">
    <text evidence="2">Belongs to the SLC29A/ENT transporter (TC 2.A.57) family.</text>
</comment>
<name>A0ABD1M7J6_9FABA</name>
<keyword evidence="4 7" id="KW-0812">Transmembrane</keyword>
<feature type="transmembrane region" description="Helical" evidence="7">
    <location>
        <begin position="108"/>
        <end position="127"/>
    </location>
</feature>
<dbReference type="GO" id="GO:0016020">
    <property type="term" value="C:membrane"/>
    <property type="evidence" value="ECO:0007669"/>
    <property type="project" value="UniProtKB-SubCell"/>
</dbReference>
<organism evidence="8 9">
    <name type="scientific">Flemingia macrophylla</name>
    <dbReference type="NCBI Taxonomy" id="520843"/>
    <lineage>
        <taxon>Eukaryota</taxon>
        <taxon>Viridiplantae</taxon>
        <taxon>Streptophyta</taxon>
        <taxon>Embryophyta</taxon>
        <taxon>Tracheophyta</taxon>
        <taxon>Spermatophyta</taxon>
        <taxon>Magnoliopsida</taxon>
        <taxon>eudicotyledons</taxon>
        <taxon>Gunneridae</taxon>
        <taxon>Pentapetalae</taxon>
        <taxon>rosids</taxon>
        <taxon>fabids</taxon>
        <taxon>Fabales</taxon>
        <taxon>Fabaceae</taxon>
        <taxon>Papilionoideae</taxon>
        <taxon>50 kb inversion clade</taxon>
        <taxon>NPAAA clade</taxon>
        <taxon>indigoferoid/millettioid clade</taxon>
        <taxon>Phaseoleae</taxon>
        <taxon>Flemingia</taxon>
    </lineage>
</organism>
<dbReference type="PANTHER" id="PTHR10332:SF30">
    <property type="entry name" value="EQUILIBRATIVE NUCLEOTIDE TRANSPORTER 2"/>
    <property type="match status" value="1"/>
</dbReference>
<dbReference type="EMBL" id="JBGMDY010000006">
    <property type="protein sequence ID" value="KAL2331763.1"/>
    <property type="molecule type" value="Genomic_DNA"/>
</dbReference>
<proteinExistence type="inferred from homology"/>